<evidence type="ECO:0000256" key="5">
    <source>
        <dbReference type="ARBA" id="ARBA00022932"/>
    </source>
</evidence>
<accession>A0A3B0U8G9</accession>
<dbReference type="AlphaFoldDB" id="A0A3B0U8G9"/>
<evidence type="ECO:0000256" key="6">
    <source>
        <dbReference type="ARBA" id="ARBA00034754"/>
    </source>
</evidence>
<dbReference type="EC" id="2.7.7.7" evidence="1"/>
<evidence type="ECO:0000256" key="4">
    <source>
        <dbReference type="ARBA" id="ARBA00022705"/>
    </source>
</evidence>
<protein>
    <recommendedName>
        <fullName evidence="1">DNA-directed DNA polymerase</fullName>
        <ecNumber evidence="1">2.7.7.7</ecNumber>
    </recommendedName>
</protein>
<dbReference type="GO" id="GO:0009360">
    <property type="term" value="C:DNA polymerase III complex"/>
    <property type="evidence" value="ECO:0007669"/>
    <property type="project" value="TreeGrafter"/>
</dbReference>
<reference evidence="8" key="1">
    <citation type="submission" date="2018-06" db="EMBL/GenBank/DDBJ databases">
        <authorList>
            <person name="Zhirakovskaya E."/>
        </authorList>
    </citation>
    <scope>NUCLEOTIDE SEQUENCE</scope>
</reference>
<gene>
    <name evidence="8" type="ORF">MNBD_ALPHA12-781</name>
</gene>
<dbReference type="InterPro" id="IPR008921">
    <property type="entry name" value="DNA_pol3_clamp-load_cplx_C"/>
</dbReference>
<organism evidence="8">
    <name type="scientific">hydrothermal vent metagenome</name>
    <dbReference type="NCBI Taxonomy" id="652676"/>
    <lineage>
        <taxon>unclassified sequences</taxon>
        <taxon>metagenomes</taxon>
        <taxon>ecological metagenomes</taxon>
    </lineage>
</organism>
<keyword evidence="4" id="KW-0235">DNA replication</keyword>
<dbReference type="Gene3D" id="3.40.50.300">
    <property type="entry name" value="P-loop containing nucleotide triphosphate hydrolases"/>
    <property type="match status" value="1"/>
</dbReference>
<evidence type="ECO:0000256" key="7">
    <source>
        <dbReference type="ARBA" id="ARBA00049244"/>
    </source>
</evidence>
<sequence>MTALKAFQVDRFLNQPLPDHGVFLVYGPDAGLVSERAKLLVERFGGKNSDHMGLINLQMSELEAEPDRLALAANANSLFGGRTIIRLRNASKSLAPSLQQLLDHPPEAAIIIEAGNLLPRDKLRTIAETSKNAYALPCFPDNAQELSKLIAKTFADAGITTESGAALTLSGLLGNDREITRRELEKLVLFADETKHLTVNDIITLCGDNTKIALDQIIDATGCGHAANLEIAIQRAFNSGADPQQVLGSALRHFFWLRKLRAKIDTGASPSGIFKTTFPRPHFSRHSALEQQLRLWDDQALAKAATRIQEAIFHSRQNTRLSQTIARRALLAICLAAARR</sequence>
<dbReference type="Gene3D" id="1.10.8.60">
    <property type="match status" value="1"/>
</dbReference>
<keyword evidence="5" id="KW-0239">DNA-directed DNA polymerase</keyword>
<comment type="similarity">
    <text evidence="6">Belongs to the DNA polymerase HolA subunit family.</text>
</comment>
<dbReference type="EMBL" id="UOEO01000212">
    <property type="protein sequence ID" value="VAW22742.1"/>
    <property type="molecule type" value="Genomic_DNA"/>
</dbReference>
<evidence type="ECO:0000313" key="8">
    <source>
        <dbReference type="EMBL" id="VAW22742.1"/>
    </source>
</evidence>
<dbReference type="GO" id="GO:0006261">
    <property type="term" value="P:DNA-templated DNA replication"/>
    <property type="evidence" value="ECO:0007669"/>
    <property type="project" value="TreeGrafter"/>
</dbReference>
<proteinExistence type="inferred from homology"/>
<dbReference type="Gene3D" id="1.20.272.10">
    <property type="match status" value="1"/>
</dbReference>
<dbReference type="GO" id="GO:0003677">
    <property type="term" value="F:DNA binding"/>
    <property type="evidence" value="ECO:0007669"/>
    <property type="project" value="InterPro"/>
</dbReference>
<dbReference type="GO" id="GO:0003887">
    <property type="term" value="F:DNA-directed DNA polymerase activity"/>
    <property type="evidence" value="ECO:0007669"/>
    <property type="project" value="UniProtKB-KW"/>
</dbReference>
<comment type="catalytic activity">
    <reaction evidence="7">
        <text>DNA(n) + a 2'-deoxyribonucleoside 5'-triphosphate = DNA(n+1) + diphosphate</text>
        <dbReference type="Rhea" id="RHEA:22508"/>
        <dbReference type="Rhea" id="RHEA-COMP:17339"/>
        <dbReference type="Rhea" id="RHEA-COMP:17340"/>
        <dbReference type="ChEBI" id="CHEBI:33019"/>
        <dbReference type="ChEBI" id="CHEBI:61560"/>
        <dbReference type="ChEBI" id="CHEBI:173112"/>
        <dbReference type="EC" id="2.7.7.7"/>
    </reaction>
</comment>
<evidence type="ECO:0000256" key="2">
    <source>
        <dbReference type="ARBA" id="ARBA00022679"/>
    </source>
</evidence>
<dbReference type="SUPFAM" id="SSF48019">
    <property type="entry name" value="post-AAA+ oligomerization domain-like"/>
    <property type="match status" value="1"/>
</dbReference>
<dbReference type="InterPro" id="IPR005790">
    <property type="entry name" value="DNA_polIII_delta"/>
</dbReference>
<keyword evidence="2" id="KW-0808">Transferase</keyword>
<dbReference type="PANTHER" id="PTHR34388:SF1">
    <property type="entry name" value="DNA POLYMERASE III SUBUNIT DELTA"/>
    <property type="match status" value="1"/>
</dbReference>
<evidence type="ECO:0000256" key="3">
    <source>
        <dbReference type="ARBA" id="ARBA00022695"/>
    </source>
</evidence>
<dbReference type="InterPro" id="IPR027417">
    <property type="entry name" value="P-loop_NTPase"/>
</dbReference>
<dbReference type="PANTHER" id="PTHR34388">
    <property type="entry name" value="DNA POLYMERASE III SUBUNIT DELTA"/>
    <property type="match status" value="1"/>
</dbReference>
<evidence type="ECO:0000256" key="1">
    <source>
        <dbReference type="ARBA" id="ARBA00012417"/>
    </source>
</evidence>
<dbReference type="NCBIfam" id="TIGR01128">
    <property type="entry name" value="holA"/>
    <property type="match status" value="1"/>
</dbReference>
<name>A0A3B0U8G9_9ZZZZ</name>
<dbReference type="SUPFAM" id="SSF52540">
    <property type="entry name" value="P-loop containing nucleoside triphosphate hydrolases"/>
    <property type="match status" value="1"/>
</dbReference>
<keyword evidence="3" id="KW-0548">Nucleotidyltransferase</keyword>